<dbReference type="InParanoid" id="A0A2P5FIX8"/>
<name>A0A2P5FIX8_TREOI</name>
<keyword evidence="3" id="KW-1185">Reference proteome</keyword>
<dbReference type="OrthoDB" id="755659at2759"/>
<feature type="region of interest" description="Disordered" evidence="1">
    <location>
        <begin position="102"/>
        <end position="132"/>
    </location>
</feature>
<proteinExistence type="predicted"/>
<dbReference type="PANTHER" id="PTHR36723">
    <property type="entry name" value="F22C12.19"/>
    <property type="match status" value="1"/>
</dbReference>
<evidence type="ECO:0000313" key="3">
    <source>
        <dbReference type="Proteomes" id="UP000237000"/>
    </source>
</evidence>
<reference evidence="3" key="1">
    <citation type="submission" date="2016-06" db="EMBL/GenBank/DDBJ databases">
        <title>Parallel loss of symbiosis genes in relatives of nitrogen-fixing non-legume Parasponia.</title>
        <authorList>
            <person name="Van Velzen R."/>
            <person name="Holmer R."/>
            <person name="Bu F."/>
            <person name="Rutten L."/>
            <person name="Van Zeijl A."/>
            <person name="Liu W."/>
            <person name="Santuari L."/>
            <person name="Cao Q."/>
            <person name="Sharma T."/>
            <person name="Shen D."/>
            <person name="Roswanjaya Y."/>
            <person name="Wardhani T."/>
            <person name="Kalhor M.S."/>
            <person name="Jansen J."/>
            <person name="Van den Hoogen J."/>
            <person name="Gungor B."/>
            <person name="Hartog M."/>
            <person name="Hontelez J."/>
            <person name="Verver J."/>
            <person name="Yang W.-C."/>
            <person name="Schijlen E."/>
            <person name="Repin R."/>
            <person name="Schilthuizen M."/>
            <person name="Schranz E."/>
            <person name="Heidstra R."/>
            <person name="Miyata K."/>
            <person name="Fedorova E."/>
            <person name="Kohlen W."/>
            <person name="Bisseling T."/>
            <person name="Smit S."/>
            <person name="Geurts R."/>
        </authorList>
    </citation>
    <scope>NUCLEOTIDE SEQUENCE [LARGE SCALE GENOMIC DNA]</scope>
    <source>
        <strain evidence="3">cv. RG33-2</strain>
    </source>
</reference>
<protein>
    <submittedName>
        <fullName evidence="2">Uncharacterized protein</fullName>
    </submittedName>
</protein>
<organism evidence="2 3">
    <name type="scientific">Trema orientale</name>
    <name type="common">Charcoal tree</name>
    <name type="synonym">Celtis orientalis</name>
    <dbReference type="NCBI Taxonomy" id="63057"/>
    <lineage>
        <taxon>Eukaryota</taxon>
        <taxon>Viridiplantae</taxon>
        <taxon>Streptophyta</taxon>
        <taxon>Embryophyta</taxon>
        <taxon>Tracheophyta</taxon>
        <taxon>Spermatophyta</taxon>
        <taxon>Magnoliopsida</taxon>
        <taxon>eudicotyledons</taxon>
        <taxon>Gunneridae</taxon>
        <taxon>Pentapetalae</taxon>
        <taxon>rosids</taxon>
        <taxon>fabids</taxon>
        <taxon>Rosales</taxon>
        <taxon>Cannabaceae</taxon>
        <taxon>Trema</taxon>
    </lineage>
</organism>
<evidence type="ECO:0000313" key="2">
    <source>
        <dbReference type="EMBL" id="PON97761.1"/>
    </source>
</evidence>
<dbReference type="STRING" id="63057.A0A2P5FIX8"/>
<evidence type="ECO:0000256" key="1">
    <source>
        <dbReference type="SAM" id="MobiDB-lite"/>
    </source>
</evidence>
<sequence length="678" mass="74111">MDAVELPLPVDVASANKLMGSEGFARAGVTVKELEACDSDGVSVIVTPSIECCSSFLPEKAHAINAFFDPEPHKQDNQLLSNQGEALAEVFRNRCKNGLLLSPKAEEQSERKAGKVSRSSSNLSSKRQRVAKLQDPSLAGVDGIKDMSHKLSSCSLKPCSSEKIQLVKQKNNFNSKRGDKRSLRVPVKTKYDSFSVKAGLTSFGSAAGGNNFFGVYGQKSDSHDFTKLIDDLPLNELLHGNYQSPCLGKDKGKKITVVNESFLHSVRKSCSILQLPRHVQSQNNAEIDSCSNKKMSLWLLSSVSVEASGVNGDTGDSSVIDVSSSNKDTCIKSETPANPLDLPLYQPSDILQRMALPPPKDLESLLLDAAKPNLSSKSTADLRSGKQISRRVSLPPFPWSHTSSGHCRTSSDVVKLSTSKGTCQGRWQRIGKEVKNSLGIATSDFTDLESLTYDQSLVPSGLKVAFVDNVTSPQISTSPTGQGWDSYATYAESGGKVNHPGNAGHCPRLYAAAETLYGIATGSPRQNVDRLMRWPKKSSQKTMKARKLKFNGKTEEPQATLVSVLRSENLARNEEIITFPSKKPKLSNIHNKRDLNHVRKEAVNWSTPRSSRSLPNKTGKDSIIAADTRHTTTNIVKQACMMPPPPPVVRVLDFASNSQQKLRKLMPIEWNRGRDRLE</sequence>
<dbReference type="EMBL" id="JXTC01000029">
    <property type="protein sequence ID" value="PON97761.1"/>
    <property type="molecule type" value="Genomic_DNA"/>
</dbReference>
<feature type="compositionally biased region" description="Basic and acidic residues" evidence="1">
    <location>
        <begin position="104"/>
        <end position="113"/>
    </location>
</feature>
<comment type="caution">
    <text evidence="2">The sequence shown here is derived from an EMBL/GenBank/DDBJ whole genome shotgun (WGS) entry which is preliminary data.</text>
</comment>
<dbReference type="FunCoup" id="A0A2P5FIX8">
    <property type="interactions" value="1193"/>
</dbReference>
<dbReference type="PANTHER" id="PTHR36723:SF1">
    <property type="entry name" value="F22C12.19"/>
    <property type="match status" value="1"/>
</dbReference>
<dbReference type="AlphaFoldDB" id="A0A2P5FIX8"/>
<accession>A0A2P5FIX8</accession>
<dbReference type="Proteomes" id="UP000237000">
    <property type="component" value="Unassembled WGS sequence"/>
</dbReference>
<gene>
    <name evidence="2" type="ORF">TorRG33x02_063510</name>
</gene>